<evidence type="ECO:0000313" key="1">
    <source>
        <dbReference type="EMBL" id="GMN55975.1"/>
    </source>
</evidence>
<evidence type="ECO:0000313" key="2">
    <source>
        <dbReference type="Proteomes" id="UP001187192"/>
    </source>
</evidence>
<reference evidence="1" key="1">
    <citation type="submission" date="2023-07" db="EMBL/GenBank/DDBJ databases">
        <title>draft genome sequence of fig (Ficus carica).</title>
        <authorList>
            <person name="Takahashi T."/>
            <person name="Nishimura K."/>
        </authorList>
    </citation>
    <scope>NUCLEOTIDE SEQUENCE</scope>
</reference>
<organism evidence="1 2">
    <name type="scientific">Ficus carica</name>
    <name type="common">Common fig</name>
    <dbReference type="NCBI Taxonomy" id="3494"/>
    <lineage>
        <taxon>Eukaryota</taxon>
        <taxon>Viridiplantae</taxon>
        <taxon>Streptophyta</taxon>
        <taxon>Embryophyta</taxon>
        <taxon>Tracheophyta</taxon>
        <taxon>Spermatophyta</taxon>
        <taxon>Magnoliopsida</taxon>
        <taxon>eudicotyledons</taxon>
        <taxon>Gunneridae</taxon>
        <taxon>Pentapetalae</taxon>
        <taxon>rosids</taxon>
        <taxon>fabids</taxon>
        <taxon>Rosales</taxon>
        <taxon>Moraceae</taxon>
        <taxon>Ficeae</taxon>
        <taxon>Ficus</taxon>
    </lineage>
</organism>
<proteinExistence type="predicted"/>
<keyword evidence="2" id="KW-1185">Reference proteome</keyword>
<gene>
    <name evidence="1" type="ORF">TIFTF001_025100</name>
</gene>
<dbReference type="Proteomes" id="UP001187192">
    <property type="component" value="Unassembled WGS sequence"/>
</dbReference>
<name>A0AA88DFA5_FICCA</name>
<sequence>MGGRDKAVTGCFVGQHWERVSQDLERRGVAAAVHGRAETYRREGC</sequence>
<protein>
    <submittedName>
        <fullName evidence="1">Uncharacterized protein</fullName>
    </submittedName>
</protein>
<comment type="caution">
    <text evidence="1">The sequence shown here is derived from an EMBL/GenBank/DDBJ whole genome shotgun (WGS) entry which is preliminary data.</text>
</comment>
<dbReference type="AlphaFoldDB" id="A0AA88DFA5"/>
<accession>A0AA88DFA5</accession>
<dbReference type="EMBL" id="BTGU01000060">
    <property type="protein sequence ID" value="GMN55975.1"/>
    <property type="molecule type" value="Genomic_DNA"/>
</dbReference>